<protein>
    <submittedName>
        <fullName evidence="2">Uncharacterized protein</fullName>
    </submittedName>
</protein>
<keyword evidence="3" id="KW-1185">Reference proteome</keyword>
<organism evidence="2 3">
    <name type="scientific">Anas platyrhynchos</name>
    <name type="common">Mallard</name>
    <name type="synonym">Anas boschas</name>
    <dbReference type="NCBI Taxonomy" id="8839"/>
    <lineage>
        <taxon>Eukaryota</taxon>
        <taxon>Metazoa</taxon>
        <taxon>Chordata</taxon>
        <taxon>Craniata</taxon>
        <taxon>Vertebrata</taxon>
        <taxon>Euteleostomi</taxon>
        <taxon>Archelosauria</taxon>
        <taxon>Archosauria</taxon>
        <taxon>Dinosauria</taxon>
        <taxon>Saurischia</taxon>
        <taxon>Theropoda</taxon>
        <taxon>Coelurosauria</taxon>
        <taxon>Aves</taxon>
        <taxon>Neognathae</taxon>
        <taxon>Galloanserae</taxon>
        <taxon>Anseriformes</taxon>
        <taxon>Anatidae</taxon>
        <taxon>Anatinae</taxon>
        <taxon>Anas</taxon>
    </lineage>
</organism>
<feature type="compositionally biased region" description="Basic and acidic residues" evidence="1">
    <location>
        <begin position="40"/>
        <end position="52"/>
    </location>
</feature>
<feature type="region of interest" description="Disordered" evidence="1">
    <location>
        <begin position="30"/>
        <end position="53"/>
    </location>
</feature>
<reference evidence="3" key="1">
    <citation type="journal article" date="2013" name="Nat. Genet.">
        <title>The duck genome and transcriptome provide insight into an avian influenza virus reservoir species.</title>
        <authorList>
            <person name="Huang Y."/>
            <person name="Li Y."/>
            <person name="Burt D.W."/>
            <person name="Chen H."/>
            <person name="Zhang Y."/>
            <person name="Qian W."/>
            <person name="Kim H."/>
            <person name="Gan S."/>
            <person name="Zhao Y."/>
            <person name="Li J."/>
            <person name="Yi K."/>
            <person name="Feng H."/>
            <person name="Zhu P."/>
            <person name="Li B."/>
            <person name="Liu Q."/>
            <person name="Fairley S."/>
            <person name="Magor K.E."/>
            <person name="Du Z."/>
            <person name="Hu X."/>
            <person name="Goodman L."/>
            <person name="Tafer H."/>
            <person name="Vignal A."/>
            <person name="Lee T."/>
            <person name="Kim K.W."/>
            <person name="Sheng Z."/>
            <person name="An Y."/>
            <person name="Searle S."/>
            <person name="Herrero J."/>
            <person name="Groenen M.A."/>
            <person name="Crooijmans R.P."/>
            <person name="Faraut T."/>
            <person name="Cai Q."/>
            <person name="Webster R.G."/>
            <person name="Aldridge J.R."/>
            <person name="Warren W.C."/>
            <person name="Bartschat S."/>
            <person name="Kehr S."/>
            <person name="Marz M."/>
            <person name="Stadler P.F."/>
            <person name="Smith J."/>
            <person name="Kraus R.H."/>
            <person name="Zhao Y."/>
            <person name="Ren L."/>
            <person name="Fei J."/>
            <person name="Morisson M."/>
            <person name="Kaiser P."/>
            <person name="Griffin D.K."/>
            <person name="Rao M."/>
            <person name="Pitel F."/>
            <person name="Wang J."/>
            <person name="Li N."/>
        </authorList>
    </citation>
    <scope>NUCLEOTIDE SEQUENCE [LARGE SCALE GENOMIC DNA]</scope>
</reference>
<evidence type="ECO:0000313" key="2">
    <source>
        <dbReference type="EMBL" id="EOA97107.1"/>
    </source>
</evidence>
<dbReference type="EMBL" id="KB743775">
    <property type="protein sequence ID" value="EOA97107.1"/>
    <property type="molecule type" value="Genomic_DNA"/>
</dbReference>
<evidence type="ECO:0000313" key="3">
    <source>
        <dbReference type="Proteomes" id="UP000296049"/>
    </source>
</evidence>
<name>R0LA04_ANAPL</name>
<evidence type="ECO:0000256" key="1">
    <source>
        <dbReference type="SAM" id="MobiDB-lite"/>
    </source>
</evidence>
<proteinExistence type="predicted"/>
<accession>R0LA04</accession>
<gene>
    <name evidence="2" type="ORF">Anapl_16986</name>
</gene>
<sequence>MLLLQHLHVAGLREASRNLLPTFPGHRQLGRLARSSQGQQEEHSGTARKRMEGIVPPDNGAFFMLAFRQGVLKSFGSADPNHLQMPKEKLRVRGCGKPDLSREGASE</sequence>
<dbReference type="Proteomes" id="UP000296049">
    <property type="component" value="Unassembled WGS sequence"/>
</dbReference>
<dbReference type="AlphaFoldDB" id="R0LA04"/>